<dbReference type="InterPro" id="IPR050270">
    <property type="entry name" value="DegV_domain_contain"/>
</dbReference>
<dbReference type="InterPro" id="IPR004007">
    <property type="entry name" value="DhaL_dom"/>
</dbReference>
<dbReference type="SMART" id="SM01120">
    <property type="entry name" value="Dak2"/>
    <property type="match status" value="1"/>
</dbReference>
<dbReference type="InterPro" id="IPR048394">
    <property type="entry name" value="FakA-like_M"/>
</dbReference>
<dbReference type="SMART" id="SM01121">
    <property type="entry name" value="Dak1_2"/>
    <property type="match status" value="1"/>
</dbReference>
<dbReference type="PANTHER" id="PTHR33434">
    <property type="entry name" value="DEGV DOMAIN-CONTAINING PROTEIN DR_1986-RELATED"/>
    <property type="match status" value="1"/>
</dbReference>
<dbReference type="SUPFAM" id="SSF101473">
    <property type="entry name" value="DhaL-like"/>
    <property type="match status" value="1"/>
</dbReference>
<dbReference type="Gene3D" id="1.25.40.340">
    <property type="match status" value="1"/>
</dbReference>
<reference evidence="3 4" key="1">
    <citation type="submission" date="2016-10" db="EMBL/GenBank/DDBJ databases">
        <authorList>
            <person name="de Groot N.N."/>
        </authorList>
    </citation>
    <scope>NUCLEOTIDE SEQUENCE [LARGE SCALE GENOMIC DNA]</scope>
    <source>
        <strain evidence="3 4">DSM 21632</strain>
    </source>
</reference>
<dbReference type="NCBIfam" id="TIGR03599">
    <property type="entry name" value="YloV"/>
    <property type="match status" value="1"/>
</dbReference>
<dbReference type="GO" id="GO:0004371">
    <property type="term" value="F:glycerone kinase activity"/>
    <property type="evidence" value="ECO:0007669"/>
    <property type="project" value="InterPro"/>
</dbReference>
<feature type="domain" description="DhaL" evidence="2">
    <location>
        <begin position="8"/>
        <end position="197"/>
    </location>
</feature>
<proteinExistence type="predicted"/>
<dbReference type="Pfam" id="PF21645">
    <property type="entry name" value="FakA-like_M"/>
    <property type="match status" value="1"/>
</dbReference>
<dbReference type="Proteomes" id="UP000199163">
    <property type="component" value="Unassembled WGS sequence"/>
</dbReference>
<dbReference type="EMBL" id="FNDK01000001">
    <property type="protein sequence ID" value="SDG96570.1"/>
    <property type="molecule type" value="Genomic_DNA"/>
</dbReference>
<sequence length="569" mass="61846">MSEAVEGKKLASMFEQGAAILAKNVKTVDALNVFPVPDGDTGTNMNLTIQSGIKEVQSAADNHAGKVAKSFSKGLLMGARGNSGVILSQLFRGFAKAVEKKETLSVRDLEQALEEGVTTAYKAVMKPVEGTILTVAKDAAENDQSEHSSAAAWMSSVVKKAEASLEKTPELLPVLKEVGVVDSGGQGLVYIYHGMLEVLEGNISKEKAQSQPAPSLDDLVKVEHHQNAQSHISTEDIEFGYCTEVMVSFDEDKLKQHHFDETTFRNELAKFGDSLLVVSDEDLVKIHIHAEYPGDVLTTSQKYGSLVHVKIDNMREQHRALQQEEQTSASHEEQTSASHEEQHEAPAPNDEAQYGFVTVSMGEGIKALFKGLGANEVIAGGQTMNPSTEDIMNAIKKVNAEHIFVLPNNGNIVMAAEQAADVSDKHVEVIPTKSVPEGLSAMIAFHDQAGFEENKQAMQAARQEVKTGQVTYAVRDTSIDGMDIAKGDYMGIWDKDIVASGKNVEEVTTQLLENMVDETTEIVTLIRGENGQTSTDNVIVNYVEKNFEDVEVEVHEGGQPLYSYIIAVE</sequence>
<dbReference type="Pfam" id="PF02734">
    <property type="entry name" value="Dak2"/>
    <property type="match status" value="1"/>
</dbReference>
<evidence type="ECO:0000313" key="4">
    <source>
        <dbReference type="Proteomes" id="UP000199163"/>
    </source>
</evidence>
<evidence type="ECO:0000313" key="3">
    <source>
        <dbReference type="EMBL" id="SDG96570.1"/>
    </source>
</evidence>
<dbReference type="GO" id="GO:0006071">
    <property type="term" value="P:glycerol metabolic process"/>
    <property type="evidence" value="ECO:0007669"/>
    <property type="project" value="InterPro"/>
</dbReference>
<feature type="compositionally biased region" description="Basic and acidic residues" evidence="1">
    <location>
        <begin position="330"/>
        <end position="344"/>
    </location>
</feature>
<keyword evidence="4" id="KW-1185">Reference proteome</keyword>
<dbReference type="PROSITE" id="PS51480">
    <property type="entry name" value="DHAL"/>
    <property type="match status" value="1"/>
</dbReference>
<dbReference type="PANTHER" id="PTHR33434:SF4">
    <property type="entry name" value="PHOSPHATASE PROTEIN"/>
    <property type="match status" value="1"/>
</dbReference>
<dbReference type="STRING" id="568899.SAMN05192534_101171"/>
<dbReference type="Pfam" id="PF13684">
    <property type="entry name" value="FakA-like_C"/>
    <property type="match status" value="1"/>
</dbReference>
<gene>
    <name evidence="3" type="ORF">SAMN05192534_101171</name>
</gene>
<organism evidence="3 4">
    <name type="scientific">Alteribacillus persepolensis</name>
    <dbReference type="NCBI Taxonomy" id="568899"/>
    <lineage>
        <taxon>Bacteria</taxon>
        <taxon>Bacillati</taxon>
        <taxon>Bacillota</taxon>
        <taxon>Bacilli</taxon>
        <taxon>Bacillales</taxon>
        <taxon>Bacillaceae</taxon>
        <taxon>Alteribacillus</taxon>
    </lineage>
</organism>
<dbReference type="InterPro" id="IPR036117">
    <property type="entry name" value="DhaL_dom_sf"/>
</dbReference>
<name>A0A1G7YL56_9BACI</name>
<evidence type="ECO:0000259" key="2">
    <source>
        <dbReference type="PROSITE" id="PS51480"/>
    </source>
</evidence>
<accession>A0A1G7YL56</accession>
<dbReference type="InterPro" id="IPR019986">
    <property type="entry name" value="YloV-like"/>
</dbReference>
<evidence type="ECO:0000256" key="1">
    <source>
        <dbReference type="SAM" id="MobiDB-lite"/>
    </source>
</evidence>
<feature type="region of interest" description="Disordered" evidence="1">
    <location>
        <begin position="319"/>
        <end position="349"/>
    </location>
</feature>
<dbReference type="AlphaFoldDB" id="A0A1G7YL56"/>
<dbReference type="InterPro" id="IPR033470">
    <property type="entry name" value="FakA-like_C"/>
</dbReference>
<protein>
    <recommendedName>
        <fullName evidence="2">DhaL domain-containing protein</fullName>
    </recommendedName>
</protein>